<dbReference type="EMBL" id="JAZHYP010000011">
    <property type="protein sequence ID" value="MEN3325091.1"/>
    <property type="molecule type" value="Genomic_DNA"/>
</dbReference>
<evidence type="ECO:0000256" key="1">
    <source>
        <dbReference type="SAM" id="Phobius"/>
    </source>
</evidence>
<sequence length="94" mass="11212">MFNYLLIWVLYILVLVLILLVAKAAFQTMHLKKSGSINYLILQENLLEETAKLERTKEKTLLVEGLQKILFKRYFKIIEDILLMQKFIFDNYVN</sequence>
<name>A0ABV0AEU9_9FLAO</name>
<accession>A0ABV0AEU9</accession>
<proteinExistence type="predicted"/>
<comment type="caution">
    <text evidence="2">The sequence shown here is derived from an EMBL/GenBank/DDBJ whole genome shotgun (WGS) entry which is preliminary data.</text>
</comment>
<keyword evidence="3" id="KW-1185">Reference proteome</keyword>
<dbReference type="RefSeq" id="WP_379884355.1">
    <property type="nucleotide sequence ID" value="NZ_JBHSDE010000029.1"/>
</dbReference>
<protein>
    <submittedName>
        <fullName evidence="2">Uncharacterized protein</fullName>
    </submittedName>
</protein>
<evidence type="ECO:0000313" key="2">
    <source>
        <dbReference type="EMBL" id="MEN3325091.1"/>
    </source>
</evidence>
<keyword evidence="1" id="KW-1133">Transmembrane helix</keyword>
<organism evidence="2 3">
    <name type="scientific">Mariniflexile soesokkakense</name>
    <dbReference type="NCBI Taxonomy" id="1343160"/>
    <lineage>
        <taxon>Bacteria</taxon>
        <taxon>Pseudomonadati</taxon>
        <taxon>Bacteroidota</taxon>
        <taxon>Flavobacteriia</taxon>
        <taxon>Flavobacteriales</taxon>
        <taxon>Flavobacteriaceae</taxon>
        <taxon>Mariniflexile</taxon>
    </lineage>
</organism>
<feature type="transmembrane region" description="Helical" evidence="1">
    <location>
        <begin position="6"/>
        <end position="26"/>
    </location>
</feature>
<evidence type="ECO:0000313" key="3">
    <source>
        <dbReference type="Proteomes" id="UP001416393"/>
    </source>
</evidence>
<keyword evidence="1" id="KW-0812">Transmembrane</keyword>
<gene>
    <name evidence="2" type="ORF">VP395_15240</name>
</gene>
<dbReference type="Proteomes" id="UP001416393">
    <property type="component" value="Unassembled WGS sequence"/>
</dbReference>
<keyword evidence="1" id="KW-0472">Membrane</keyword>
<reference evidence="2 3" key="1">
    <citation type="submission" date="2024-01" db="EMBL/GenBank/DDBJ databases">
        <title>Mariniflexile litorale sp. nov., isolated from the shallow sediments of the Sea of Japan.</title>
        <authorList>
            <person name="Romanenko L."/>
            <person name="Bystritskaya E."/>
            <person name="Isaeva M."/>
        </authorList>
    </citation>
    <scope>NUCLEOTIDE SEQUENCE [LARGE SCALE GENOMIC DNA]</scope>
    <source>
        <strain evidence="2 3">KCTC 32427</strain>
    </source>
</reference>